<reference evidence="2 3" key="1">
    <citation type="journal article" date="2019" name="J. Ind. Microbiol. Biotechnol.">
        <title>The complete genomic sequence of Streptomyces spectabilis NRRL-2792 and identification of secondary metabolite biosynthetic gene clusters.</title>
        <authorList>
            <person name="Sinha A."/>
            <person name="Phillips-Salemka S."/>
            <person name="Niraula T.A."/>
            <person name="Short K.A."/>
            <person name="Niraula N.P."/>
        </authorList>
    </citation>
    <scope>NUCLEOTIDE SEQUENCE [LARGE SCALE GENOMIC DNA]</scope>
    <source>
        <strain evidence="2 3">NRRL 2792</strain>
    </source>
</reference>
<dbReference type="RefSeq" id="WP_144001268.1">
    <property type="nucleotide sequence ID" value="NZ_CP040916.1"/>
</dbReference>
<evidence type="ECO:0000313" key="3">
    <source>
        <dbReference type="Proteomes" id="UP000316806"/>
    </source>
</evidence>
<feature type="compositionally biased region" description="Gly residues" evidence="1">
    <location>
        <begin position="289"/>
        <end position="310"/>
    </location>
</feature>
<accession>A0A516R208</accession>
<dbReference type="EMBL" id="CP040916">
    <property type="protein sequence ID" value="QDQ09692.1"/>
    <property type="molecule type" value="Genomic_DNA"/>
</dbReference>
<dbReference type="Proteomes" id="UP000316806">
    <property type="component" value="Chromosome"/>
</dbReference>
<evidence type="ECO:0000313" key="2">
    <source>
        <dbReference type="EMBL" id="QDQ09692.1"/>
    </source>
</evidence>
<name>A0A516R208_STRST</name>
<dbReference type="SUPFAM" id="SSF81301">
    <property type="entry name" value="Nucleotidyltransferase"/>
    <property type="match status" value="1"/>
</dbReference>
<dbReference type="Gene3D" id="1.20.120.330">
    <property type="entry name" value="Nucleotidyltransferases domain 2"/>
    <property type="match status" value="1"/>
</dbReference>
<feature type="region of interest" description="Disordered" evidence="1">
    <location>
        <begin position="286"/>
        <end position="310"/>
    </location>
</feature>
<dbReference type="Gene3D" id="3.30.460.10">
    <property type="entry name" value="Beta Polymerase, domain 2"/>
    <property type="match status" value="1"/>
</dbReference>
<dbReference type="GO" id="GO:0016779">
    <property type="term" value="F:nucleotidyltransferase activity"/>
    <property type="evidence" value="ECO:0007669"/>
    <property type="project" value="UniProtKB-KW"/>
</dbReference>
<organism evidence="2 3">
    <name type="scientific">Streptomyces spectabilis</name>
    <dbReference type="NCBI Taxonomy" id="68270"/>
    <lineage>
        <taxon>Bacteria</taxon>
        <taxon>Bacillati</taxon>
        <taxon>Actinomycetota</taxon>
        <taxon>Actinomycetes</taxon>
        <taxon>Kitasatosporales</taxon>
        <taxon>Streptomycetaceae</taxon>
        <taxon>Streptomyces</taxon>
    </lineage>
</organism>
<protein>
    <submittedName>
        <fullName evidence="2">Aminoglycoside adenylyltransferase</fullName>
    </submittedName>
</protein>
<dbReference type="AlphaFoldDB" id="A0A516R208"/>
<dbReference type="Pfam" id="PF04439">
    <property type="entry name" value="Adenyl_transf"/>
    <property type="match status" value="1"/>
</dbReference>
<dbReference type="InterPro" id="IPR007530">
    <property type="entry name" value="Aminoglycoside_adenylylTfrase"/>
</dbReference>
<keyword evidence="2" id="KW-0808">Transferase</keyword>
<keyword evidence="2" id="KW-0548">Nucleotidyltransferase</keyword>
<gene>
    <name evidence="2" type="ORF">FH965_03230</name>
</gene>
<dbReference type="InterPro" id="IPR043519">
    <property type="entry name" value="NT_sf"/>
</dbReference>
<dbReference type="SUPFAM" id="SSF81631">
    <property type="entry name" value="PAP/OAS1 substrate-binding domain"/>
    <property type="match status" value="1"/>
</dbReference>
<proteinExistence type="predicted"/>
<evidence type="ECO:0000256" key="1">
    <source>
        <dbReference type="SAM" id="MobiDB-lite"/>
    </source>
</evidence>
<sequence length="310" mass="33934">MIVEAGDDGIVERVQEWARRQEDVRAVLRTGSRARRDGTVDAFSDHDIEVYTTDPGRYEDGGWVEELGPVVVQVGLEGPWDNPARLVFFEGGVKVDFQVVPVDLLARMAADGLDDLHERGYEVLWDPDGTAALLPAAGGEVAAELPDAEEFEELCAEFWFEMAHLPRCLARGELWVAKSRDWTTKELLESVIEWHALTREGTGHDVWYGGTRMRSWAAPGVWERLPDTFGGFTADDALRAARATADLFAQLAKEVAEAHGFAYPHKAEGAIRPTLDALPRGWALIGSRRPGGVGPRRGAGPRPGGSRGGP</sequence>